<reference evidence="2" key="1">
    <citation type="journal article" date="2023" name="Mol. Phylogenet. Evol.">
        <title>Genome-scale phylogeny and comparative genomics of the fungal order Sordariales.</title>
        <authorList>
            <person name="Hensen N."/>
            <person name="Bonometti L."/>
            <person name="Westerberg I."/>
            <person name="Brannstrom I.O."/>
            <person name="Guillou S."/>
            <person name="Cros-Aarteil S."/>
            <person name="Calhoun S."/>
            <person name="Haridas S."/>
            <person name="Kuo A."/>
            <person name="Mondo S."/>
            <person name="Pangilinan J."/>
            <person name="Riley R."/>
            <person name="LaButti K."/>
            <person name="Andreopoulos B."/>
            <person name="Lipzen A."/>
            <person name="Chen C."/>
            <person name="Yan M."/>
            <person name="Daum C."/>
            <person name="Ng V."/>
            <person name="Clum A."/>
            <person name="Steindorff A."/>
            <person name="Ohm R.A."/>
            <person name="Martin F."/>
            <person name="Silar P."/>
            <person name="Natvig D.O."/>
            <person name="Lalanne C."/>
            <person name="Gautier V."/>
            <person name="Ament-Velasquez S.L."/>
            <person name="Kruys A."/>
            <person name="Hutchinson M.I."/>
            <person name="Powell A.J."/>
            <person name="Barry K."/>
            <person name="Miller A.N."/>
            <person name="Grigoriev I.V."/>
            <person name="Debuchy R."/>
            <person name="Gladieux P."/>
            <person name="Hiltunen Thoren M."/>
            <person name="Johannesson H."/>
        </authorList>
    </citation>
    <scope>NUCLEOTIDE SEQUENCE</scope>
    <source>
        <strain evidence="2">SMH4131-1</strain>
    </source>
</reference>
<proteinExistence type="predicted"/>
<dbReference type="EMBL" id="JAUEPO010000001">
    <property type="protein sequence ID" value="KAK3335156.1"/>
    <property type="molecule type" value="Genomic_DNA"/>
</dbReference>
<protein>
    <submittedName>
        <fullName evidence="2">Uncharacterized protein</fullName>
    </submittedName>
</protein>
<evidence type="ECO:0000256" key="1">
    <source>
        <dbReference type="SAM" id="MobiDB-lite"/>
    </source>
</evidence>
<evidence type="ECO:0000313" key="3">
    <source>
        <dbReference type="Proteomes" id="UP001286456"/>
    </source>
</evidence>
<accession>A0AAE0J1F7</accession>
<dbReference type="AlphaFoldDB" id="A0AAE0J1F7"/>
<feature type="region of interest" description="Disordered" evidence="1">
    <location>
        <begin position="112"/>
        <end position="177"/>
    </location>
</feature>
<evidence type="ECO:0000313" key="2">
    <source>
        <dbReference type="EMBL" id="KAK3335156.1"/>
    </source>
</evidence>
<comment type="caution">
    <text evidence="2">The sequence shown here is derived from an EMBL/GenBank/DDBJ whole genome shotgun (WGS) entry which is preliminary data.</text>
</comment>
<dbReference type="Proteomes" id="UP001286456">
    <property type="component" value="Unassembled WGS sequence"/>
</dbReference>
<reference evidence="2" key="2">
    <citation type="submission" date="2023-06" db="EMBL/GenBank/DDBJ databases">
        <authorList>
            <consortium name="Lawrence Berkeley National Laboratory"/>
            <person name="Haridas S."/>
            <person name="Hensen N."/>
            <person name="Bonometti L."/>
            <person name="Westerberg I."/>
            <person name="Brannstrom I.O."/>
            <person name="Guillou S."/>
            <person name="Cros-Aarteil S."/>
            <person name="Calhoun S."/>
            <person name="Kuo A."/>
            <person name="Mondo S."/>
            <person name="Pangilinan J."/>
            <person name="Riley R."/>
            <person name="Labutti K."/>
            <person name="Andreopoulos B."/>
            <person name="Lipzen A."/>
            <person name="Chen C."/>
            <person name="Yanf M."/>
            <person name="Daum C."/>
            <person name="Ng V."/>
            <person name="Clum A."/>
            <person name="Steindorff A."/>
            <person name="Ohm R."/>
            <person name="Martin F."/>
            <person name="Silar P."/>
            <person name="Natvig D."/>
            <person name="Lalanne C."/>
            <person name="Gautier V."/>
            <person name="Ament-Velasquez S.L."/>
            <person name="Kruys A."/>
            <person name="Hutchinson M.I."/>
            <person name="Powell A.J."/>
            <person name="Barry K."/>
            <person name="Miller A.N."/>
            <person name="Grigoriev I.V."/>
            <person name="Debuchy R."/>
            <person name="Gladieux P."/>
            <person name="Thoren M.H."/>
            <person name="Johannesson H."/>
        </authorList>
    </citation>
    <scope>NUCLEOTIDE SEQUENCE</scope>
    <source>
        <strain evidence="2">SMH4131-1</strain>
    </source>
</reference>
<sequence>MAATCLKKHAIAPKQQLLVRYKGPKLLISVCLSFCNVVCSAHFQLQCDRAGSGQLFSASRTHRQQRWECGASQQARMIQYLTCRYILLPLPYYVPQYVPVNWMLNGPTSCKARPKQLSDRRRSTFCSKPRHPPRPDAPETPATVVDDGDRAHYSAPLATRDRGLGGPGSTTDSYPYRSCMIAQRRELVPR</sequence>
<organism evidence="2 3">
    <name type="scientific">Cercophora scortea</name>
    <dbReference type="NCBI Taxonomy" id="314031"/>
    <lineage>
        <taxon>Eukaryota</taxon>
        <taxon>Fungi</taxon>
        <taxon>Dikarya</taxon>
        <taxon>Ascomycota</taxon>
        <taxon>Pezizomycotina</taxon>
        <taxon>Sordariomycetes</taxon>
        <taxon>Sordariomycetidae</taxon>
        <taxon>Sordariales</taxon>
        <taxon>Lasiosphaeriaceae</taxon>
        <taxon>Cercophora</taxon>
    </lineage>
</organism>
<gene>
    <name evidence="2" type="ORF">B0T19DRAFT_1750</name>
</gene>
<name>A0AAE0J1F7_9PEZI</name>
<keyword evidence="3" id="KW-1185">Reference proteome</keyword>